<accession>A0ABR7YYF8</accession>
<name>A0ABR7YYF8_9PSED</name>
<reference evidence="1 2" key="1">
    <citation type="journal article" date="2020" name="Insects">
        <title>Bacteria Belonging to Pseudomonas typographi sp. nov. from the Bark Beetle Ips typographus Have Genomic Potential to Aid in the Host Ecology.</title>
        <authorList>
            <person name="Peral-Aranega E."/>
            <person name="Saati-Santamaria Z."/>
            <person name="Kolarik M."/>
            <person name="Rivas R."/>
            <person name="Garcia-Fraile P."/>
        </authorList>
    </citation>
    <scope>NUCLEOTIDE SEQUENCE [LARGE SCALE GENOMIC DNA]</scope>
    <source>
        <strain evidence="1 2">CA3A</strain>
    </source>
</reference>
<dbReference type="RefSeq" id="WP_190418403.1">
    <property type="nucleotide sequence ID" value="NZ_JAAOCA010000006.1"/>
</dbReference>
<evidence type="ECO:0000313" key="2">
    <source>
        <dbReference type="Proteomes" id="UP000805841"/>
    </source>
</evidence>
<proteinExistence type="predicted"/>
<dbReference type="EMBL" id="JAAOCA010000006">
    <property type="protein sequence ID" value="MBD1598246.1"/>
    <property type="molecule type" value="Genomic_DNA"/>
</dbReference>
<protein>
    <submittedName>
        <fullName evidence="1">Uncharacterized protein</fullName>
    </submittedName>
</protein>
<keyword evidence="2" id="KW-1185">Reference proteome</keyword>
<comment type="caution">
    <text evidence="1">The sequence shown here is derived from an EMBL/GenBank/DDBJ whole genome shotgun (WGS) entry which is preliminary data.</text>
</comment>
<dbReference type="Proteomes" id="UP000805841">
    <property type="component" value="Unassembled WGS sequence"/>
</dbReference>
<evidence type="ECO:0000313" key="1">
    <source>
        <dbReference type="EMBL" id="MBD1598246.1"/>
    </source>
</evidence>
<sequence>MAAPYLTDYSFVARLSATNTQYPGPVGTWEYSPGMHNSKLWHAGSWLTTTRRDSTPQALWFGAVEYGDEGHVFEIRLWAGQPGSPLYNRRIDKSKNGYLGVYGLGPAVGPLWRLSQEGGQLRIATLEGQPVGVAWDHAVWTSGRRGSYLCIAEGGGARFDIEIVQGAVAEPL</sequence>
<gene>
    <name evidence="1" type="ORF">HAQ05_05945</name>
</gene>
<organism evidence="1 2">
    <name type="scientific">Pseudomonas typographi</name>
    <dbReference type="NCBI Taxonomy" id="2715964"/>
    <lineage>
        <taxon>Bacteria</taxon>
        <taxon>Pseudomonadati</taxon>
        <taxon>Pseudomonadota</taxon>
        <taxon>Gammaproteobacteria</taxon>
        <taxon>Pseudomonadales</taxon>
        <taxon>Pseudomonadaceae</taxon>
        <taxon>Pseudomonas</taxon>
    </lineage>
</organism>